<dbReference type="SUPFAM" id="SSF52402">
    <property type="entry name" value="Adenine nucleotide alpha hydrolases-like"/>
    <property type="match status" value="1"/>
</dbReference>
<feature type="compositionally biased region" description="Low complexity" evidence="1">
    <location>
        <begin position="655"/>
        <end position="669"/>
    </location>
</feature>
<dbReference type="EMBL" id="OX365935">
    <property type="protein sequence ID" value="CAI4064528.1"/>
    <property type="molecule type" value="Genomic_DNA"/>
</dbReference>
<feature type="region of interest" description="Disordered" evidence="1">
    <location>
        <begin position="687"/>
        <end position="730"/>
    </location>
</feature>
<evidence type="ECO:0000313" key="2">
    <source>
        <dbReference type="EMBL" id="CAI4064528.1"/>
    </source>
</evidence>
<proteinExistence type="predicted"/>
<feature type="compositionally biased region" description="Basic residues" evidence="1">
    <location>
        <begin position="716"/>
        <end position="730"/>
    </location>
</feature>
<evidence type="ECO:0000313" key="3">
    <source>
        <dbReference type="Proteomes" id="UP001162085"/>
    </source>
</evidence>
<gene>
    <name evidence="2" type="primary">SUVZ08G0650</name>
    <name evidence="2" type="ORF">SUVZ_08G0650</name>
</gene>
<feature type="compositionally biased region" description="Basic and acidic residues" evidence="1">
    <location>
        <begin position="628"/>
        <end position="640"/>
    </location>
</feature>
<evidence type="ECO:0000256" key="1">
    <source>
        <dbReference type="SAM" id="MobiDB-lite"/>
    </source>
</evidence>
<name>A0ABN8WWU0_SACUV</name>
<feature type="region of interest" description="Disordered" evidence="1">
    <location>
        <begin position="526"/>
        <end position="674"/>
    </location>
</feature>
<accession>A0ABN8WWU0</accession>
<protein>
    <recommendedName>
        <fullName evidence="4">UspA domain-containing protein</fullName>
    </recommendedName>
</protein>
<feature type="region of interest" description="Disordered" evidence="1">
    <location>
        <begin position="409"/>
        <end position="433"/>
    </location>
</feature>
<feature type="region of interest" description="Disordered" evidence="1">
    <location>
        <begin position="25"/>
        <end position="46"/>
    </location>
</feature>
<feature type="compositionally biased region" description="Basic and acidic residues" evidence="1">
    <location>
        <begin position="526"/>
        <end position="544"/>
    </location>
</feature>
<feature type="compositionally biased region" description="Polar residues" evidence="1">
    <location>
        <begin position="567"/>
        <end position="590"/>
    </location>
</feature>
<feature type="compositionally biased region" description="Basic and acidic residues" evidence="1">
    <location>
        <begin position="608"/>
        <end position="619"/>
    </location>
</feature>
<sequence length="730" mass="82843">MVYVCPENDLQTCYRNLTFKVRKNNSEAKNRQNSQKQSKKNDNFQPSVAFNTVPLTLGYSSIHDSREGFLGVPVPNDYTIDEHYDNETDSLSPNLQYYLRDTFQSPSSLKAGKDDDSAFNSPPIKSPKLLKKRSDIKKIFLVSQNGKIVRRDYPSTPVIMNEALMVNKLDKNWNKLWRQRKAQINERLNEKKKWFAHPDIIFPKERIKPLYRGDDATPFTKEQRRKHKIFQQKVGYPNNPRTILCYISGRKHTWVALDWTLCKIAQDMDHIVVLATLPRLICNKKKGRKEDTEWASGYQKEAIDQRLSDVFEYILQLLKVVKASVKVTLEIVIGKTKKSLVDAINVHTPDVLVIATLKHKRNEKLVIYKSKKLADIFAVSFPIPVFIVPSKRMYSFELNLQRKMNEYINNSSSNSHTKNQRTDGNNTNDSPFENNELLAISSEISFDSFAEDFKRQNLINKHSNSSHESVRKKLLSVAKNSREKITGDLKTLHNDKQQQNHSAKDVKLTKIDIIIKESLKSSLKIDKMPGNDSSRSERNKKFADLKNSLIGNQSKGTEYRKSLIPYSPSQEQVNSNTIGPSTSPTSQIKFANTVKHKDGRAALGKVKNLPDMEHTKSSEEDNSTTDLPDNRSSVDNDISLRKVKSTGALRKVKSNDSSSSSSSRKSSSSYTPANAFTGGGVGIFRVFKSGSSSGNKSSSRRKSTGSEVLDTSDRSGKKKKKKKKSLFSVW</sequence>
<dbReference type="PANTHER" id="PTHR47815:SF1">
    <property type="entry name" value="UNIVERSAL STRESS PROTEIN A FAMILY PROTEIN C25B2.10"/>
    <property type="match status" value="1"/>
</dbReference>
<feature type="compositionally biased region" description="Low complexity" evidence="1">
    <location>
        <begin position="688"/>
        <end position="697"/>
    </location>
</feature>
<dbReference type="PANTHER" id="PTHR47815">
    <property type="entry name" value="UNIVERSAL STRESS PROTEIN A FAMILY PROTEIN C25B2.10"/>
    <property type="match status" value="1"/>
</dbReference>
<dbReference type="Proteomes" id="UP001162085">
    <property type="component" value="Chromosome 8"/>
</dbReference>
<dbReference type="InterPro" id="IPR014729">
    <property type="entry name" value="Rossmann-like_a/b/a_fold"/>
</dbReference>
<keyword evidence="3" id="KW-1185">Reference proteome</keyword>
<organism evidence="2 3">
    <name type="scientific">Saccharomyces uvarum</name>
    <name type="common">Yeast</name>
    <name type="synonym">Saccharomyces bayanus var. uvarum</name>
    <dbReference type="NCBI Taxonomy" id="230603"/>
    <lineage>
        <taxon>Eukaryota</taxon>
        <taxon>Fungi</taxon>
        <taxon>Dikarya</taxon>
        <taxon>Ascomycota</taxon>
        <taxon>Saccharomycotina</taxon>
        <taxon>Saccharomycetes</taxon>
        <taxon>Saccharomycetales</taxon>
        <taxon>Saccharomycetaceae</taxon>
        <taxon>Saccharomyces</taxon>
    </lineage>
</organism>
<evidence type="ECO:0008006" key="4">
    <source>
        <dbReference type="Google" id="ProtNLM"/>
    </source>
</evidence>
<dbReference type="Gene3D" id="3.40.50.620">
    <property type="entry name" value="HUPs"/>
    <property type="match status" value="1"/>
</dbReference>
<reference evidence="2" key="1">
    <citation type="submission" date="2022-10" db="EMBL/GenBank/DDBJ databases">
        <authorList>
            <person name="Byrne P K."/>
        </authorList>
    </citation>
    <scope>NUCLEOTIDE SEQUENCE</scope>
    <source>
        <strain evidence="2">ZP964</strain>
    </source>
</reference>